<gene>
    <name evidence="1" type="ORF">F7O97_11415</name>
</gene>
<reference evidence="1" key="1">
    <citation type="submission" date="2019-09" db="EMBL/GenBank/DDBJ databases">
        <title>Whole genome sequence analysis of bacterial isolates in patients.</title>
        <authorList>
            <person name="Jeong K.C."/>
        </authorList>
    </citation>
    <scope>NUCLEOTIDE SEQUENCE</scope>
    <source>
        <strain evidence="1">KCJ3K105</strain>
    </source>
</reference>
<dbReference type="EMBL" id="VZIV01000019">
    <property type="protein sequence ID" value="KAB0765050.1"/>
    <property type="molecule type" value="Genomic_DNA"/>
</dbReference>
<name>A0A643J151_PSEAI</name>
<proteinExistence type="predicted"/>
<comment type="caution">
    <text evidence="1">The sequence shown here is derived from an EMBL/GenBank/DDBJ whole genome shotgun (WGS) entry which is preliminary data.</text>
</comment>
<accession>A0A643J151</accession>
<evidence type="ECO:0000313" key="1">
    <source>
        <dbReference type="EMBL" id="KAB0765050.1"/>
    </source>
</evidence>
<protein>
    <submittedName>
        <fullName evidence="1">Uncharacterized protein</fullName>
    </submittedName>
</protein>
<dbReference type="AlphaFoldDB" id="A0A643J151"/>
<sequence>MVLRGMAQMHIDDLAERFQIMVRFLAGTDRLDIVWVVFYQGRVFGAYPEVDQALEKVSEIEHCISVDEVPTPQV</sequence>
<organism evidence="1">
    <name type="scientific">Pseudomonas aeruginosa</name>
    <dbReference type="NCBI Taxonomy" id="287"/>
    <lineage>
        <taxon>Bacteria</taxon>
        <taxon>Pseudomonadati</taxon>
        <taxon>Pseudomonadota</taxon>
        <taxon>Gammaproteobacteria</taxon>
        <taxon>Pseudomonadales</taxon>
        <taxon>Pseudomonadaceae</taxon>
        <taxon>Pseudomonas</taxon>
    </lineage>
</organism>